<reference evidence="6" key="1">
    <citation type="submission" date="2016-06" db="UniProtKB">
        <authorList>
            <consortium name="WormBaseParasite"/>
        </authorList>
    </citation>
    <scope>IDENTIFICATION</scope>
</reference>
<evidence type="ECO:0000259" key="3">
    <source>
        <dbReference type="PROSITE" id="PS50966"/>
    </source>
</evidence>
<proteinExistence type="predicted"/>
<sequence>MSFRTLLNEFTSFAAKIVAVNYKRVRTMRHGFIEGEYTWFYDKGMMYVVDTSRARCACERFNDYLMTCGHILYAHFKDLIRGGSDDLLKKFTNSYHSIHALSEPLASNNNNNNNLFSNNNSRKEEQEGSNQYQPTRAQKAKAQAEYTEVNKQVKRSIRTEKRKYVEHLAMMIEKAAREGNMRQLYDTTNNLAGNYRKPERLVKSEEGKVITNIGEQQNRPPNRCCPPTIEETSMAIRQIKSGKARGPDNIPAEALKADEVITAKILHILFNKIWDEEQVPTDWKEGHLIEILKKGDLNKCENYRRITLLSIPGKVFNRVLLNRTKDSVDAQLRDRQAGLSNDQSYADQITTLRIIVEQSIEYAGEDNQCSGSLSSSRSQHTQMEKQDSPIQTTCTNQITLDGEDLEDVKTPIYMGSIIDEYGGPGE</sequence>
<dbReference type="Proteomes" id="UP000279833">
    <property type="component" value="Unassembled WGS sequence"/>
</dbReference>
<feature type="domain" description="SWIM-type" evidence="3">
    <location>
        <begin position="47"/>
        <end position="79"/>
    </location>
</feature>
<reference evidence="4 5" key="2">
    <citation type="submission" date="2018-11" db="EMBL/GenBank/DDBJ databases">
        <authorList>
            <consortium name="Pathogen Informatics"/>
        </authorList>
    </citation>
    <scope>NUCLEOTIDE SEQUENCE [LARGE SCALE GENOMIC DNA]</scope>
    <source>
        <strain evidence="4">Dakar</strain>
        <strain evidence="5">Dakar, Senegal</strain>
    </source>
</reference>
<dbReference type="PANTHER" id="PTHR19446">
    <property type="entry name" value="REVERSE TRANSCRIPTASES"/>
    <property type="match status" value="1"/>
</dbReference>
<dbReference type="InterPro" id="IPR007527">
    <property type="entry name" value="Znf_SWIM"/>
</dbReference>
<feature type="region of interest" description="Disordered" evidence="2">
    <location>
        <begin position="366"/>
        <end position="390"/>
    </location>
</feature>
<evidence type="ECO:0000313" key="6">
    <source>
        <dbReference type="WBParaSite" id="SCUD_0001317001-mRNA-1"/>
    </source>
</evidence>
<keyword evidence="1" id="KW-0863">Zinc-finger</keyword>
<feature type="region of interest" description="Disordered" evidence="2">
    <location>
        <begin position="104"/>
        <end position="145"/>
    </location>
</feature>
<dbReference type="AlphaFoldDB" id="A0A183KDS5"/>
<keyword evidence="1" id="KW-0479">Metal-binding</keyword>
<dbReference type="GO" id="GO:0008270">
    <property type="term" value="F:zinc ion binding"/>
    <property type="evidence" value="ECO:0007669"/>
    <property type="project" value="UniProtKB-KW"/>
</dbReference>
<evidence type="ECO:0000313" key="5">
    <source>
        <dbReference type="Proteomes" id="UP000279833"/>
    </source>
</evidence>
<organism evidence="6">
    <name type="scientific">Schistosoma curassoni</name>
    <dbReference type="NCBI Taxonomy" id="6186"/>
    <lineage>
        <taxon>Eukaryota</taxon>
        <taxon>Metazoa</taxon>
        <taxon>Spiralia</taxon>
        <taxon>Lophotrochozoa</taxon>
        <taxon>Platyhelminthes</taxon>
        <taxon>Trematoda</taxon>
        <taxon>Digenea</taxon>
        <taxon>Strigeidida</taxon>
        <taxon>Schistosomatoidea</taxon>
        <taxon>Schistosomatidae</taxon>
        <taxon>Schistosoma</taxon>
    </lineage>
</organism>
<protein>
    <submittedName>
        <fullName evidence="6">SWIM-type domain-containing protein</fullName>
    </submittedName>
</protein>
<accession>A0A183KDS5</accession>
<dbReference type="EMBL" id="UZAK01035668">
    <property type="protein sequence ID" value="VDP51588.1"/>
    <property type="molecule type" value="Genomic_DNA"/>
</dbReference>
<name>A0A183KDS5_9TREM</name>
<keyword evidence="5" id="KW-1185">Reference proteome</keyword>
<evidence type="ECO:0000313" key="4">
    <source>
        <dbReference type="EMBL" id="VDP51588.1"/>
    </source>
</evidence>
<evidence type="ECO:0000256" key="1">
    <source>
        <dbReference type="PROSITE-ProRule" id="PRU00325"/>
    </source>
</evidence>
<gene>
    <name evidence="4" type="ORF">SCUD_LOCUS13166</name>
</gene>
<dbReference type="PROSITE" id="PS50966">
    <property type="entry name" value="ZF_SWIM"/>
    <property type="match status" value="1"/>
</dbReference>
<keyword evidence="1" id="KW-0862">Zinc</keyword>
<dbReference type="STRING" id="6186.A0A183KDS5"/>
<dbReference type="WBParaSite" id="SCUD_0001317001-mRNA-1">
    <property type="protein sequence ID" value="SCUD_0001317001-mRNA-1"/>
    <property type="gene ID" value="SCUD_0001317001"/>
</dbReference>
<feature type="compositionally biased region" description="Low complexity" evidence="2">
    <location>
        <begin position="107"/>
        <end position="120"/>
    </location>
</feature>
<evidence type="ECO:0000256" key="2">
    <source>
        <dbReference type="SAM" id="MobiDB-lite"/>
    </source>
</evidence>